<evidence type="ECO:0000256" key="2">
    <source>
        <dbReference type="SAM" id="Phobius"/>
    </source>
</evidence>
<name>A0AAW2K618_SESRA</name>
<evidence type="ECO:0008006" key="4">
    <source>
        <dbReference type="Google" id="ProtNLM"/>
    </source>
</evidence>
<comment type="caution">
    <text evidence="3">The sequence shown here is derived from an EMBL/GenBank/DDBJ whole genome shotgun (WGS) entry which is preliminary data.</text>
</comment>
<feature type="region of interest" description="Disordered" evidence="1">
    <location>
        <begin position="105"/>
        <end position="125"/>
    </location>
</feature>
<dbReference type="InterPro" id="IPR032238">
    <property type="entry name" value="ATP-synth_Z"/>
</dbReference>
<dbReference type="PANTHER" id="PTHR35165:SF1">
    <property type="entry name" value="OS04G0577375 PROTEIN"/>
    <property type="match status" value="1"/>
</dbReference>
<evidence type="ECO:0000256" key="1">
    <source>
        <dbReference type="SAM" id="MobiDB-lite"/>
    </source>
</evidence>
<dbReference type="Pfam" id="PF16594">
    <property type="entry name" value="ATP-synt_Z"/>
    <property type="match status" value="1"/>
</dbReference>
<accession>A0AAW2K618</accession>
<gene>
    <name evidence="3" type="ORF">Sradi_6474200</name>
</gene>
<feature type="transmembrane region" description="Helical" evidence="2">
    <location>
        <begin position="74"/>
        <end position="94"/>
    </location>
</feature>
<reference evidence="3" key="2">
    <citation type="journal article" date="2024" name="Plant">
        <title>Genomic evolution and insights into agronomic trait innovations of Sesamum species.</title>
        <authorList>
            <person name="Miao H."/>
            <person name="Wang L."/>
            <person name="Qu L."/>
            <person name="Liu H."/>
            <person name="Sun Y."/>
            <person name="Le M."/>
            <person name="Wang Q."/>
            <person name="Wei S."/>
            <person name="Zheng Y."/>
            <person name="Lin W."/>
            <person name="Duan Y."/>
            <person name="Cao H."/>
            <person name="Xiong S."/>
            <person name="Wang X."/>
            <person name="Wei L."/>
            <person name="Li C."/>
            <person name="Ma Q."/>
            <person name="Ju M."/>
            <person name="Zhao R."/>
            <person name="Li G."/>
            <person name="Mu C."/>
            <person name="Tian Q."/>
            <person name="Mei H."/>
            <person name="Zhang T."/>
            <person name="Gao T."/>
            <person name="Zhang H."/>
        </authorList>
    </citation>
    <scope>NUCLEOTIDE SEQUENCE</scope>
    <source>
        <strain evidence="3">G02</strain>
    </source>
</reference>
<dbReference type="PANTHER" id="PTHR35165">
    <property type="entry name" value="OS08G0113900 PROTEIN"/>
    <property type="match status" value="1"/>
</dbReference>
<dbReference type="EMBL" id="JACGWJ010000030">
    <property type="protein sequence ID" value="KAL0301974.1"/>
    <property type="molecule type" value="Genomic_DNA"/>
</dbReference>
<dbReference type="AlphaFoldDB" id="A0AAW2K618"/>
<protein>
    <recommendedName>
        <fullName evidence="4">Transmembrane protein</fullName>
    </recommendedName>
</protein>
<keyword evidence="2" id="KW-0812">Transmembrane</keyword>
<proteinExistence type="predicted"/>
<sequence>MHSEASTNYVARGRKKNLEFHGIIRRCERGKLQKIGQKGEEVDWLVGINHVELGRWADLGLVELNYHPTNHQQWMVPLGLILFVTPLIVCLAVFTSDFCNPNDPYISTQNPPDTLPKNPFHDPEM</sequence>
<keyword evidence="2" id="KW-1133">Transmembrane helix</keyword>
<organism evidence="3">
    <name type="scientific">Sesamum radiatum</name>
    <name type="common">Black benniseed</name>
    <dbReference type="NCBI Taxonomy" id="300843"/>
    <lineage>
        <taxon>Eukaryota</taxon>
        <taxon>Viridiplantae</taxon>
        <taxon>Streptophyta</taxon>
        <taxon>Embryophyta</taxon>
        <taxon>Tracheophyta</taxon>
        <taxon>Spermatophyta</taxon>
        <taxon>Magnoliopsida</taxon>
        <taxon>eudicotyledons</taxon>
        <taxon>Gunneridae</taxon>
        <taxon>Pentapetalae</taxon>
        <taxon>asterids</taxon>
        <taxon>lamiids</taxon>
        <taxon>Lamiales</taxon>
        <taxon>Pedaliaceae</taxon>
        <taxon>Sesamum</taxon>
    </lineage>
</organism>
<keyword evidence="2" id="KW-0472">Membrane</keyword>
<reference evidence="3" key="1">
    <citation type="submission" date="2020-06" db="EMBL/GenBank/DDBJ databases">
        <authorList>
            <person name="Li T."/>
            <person name="Hu X."/>
            <person name="Zhang T."/>
            <person name="Song X."/>
            <person name="Zhang H."/>
            <person name="Dai N."/>
            <person name="Sheng W."/>
            <person name="Hou X."/>
            <person name="Wei L."/>
        </authorList>
    </citation>
    <scope>NUCLEOTIDE SEQUENCE</scope>
    <source>
        <strain evidence="3">G02</strain>
        <tissue evidence="3">Leaf</tissue>
    </source>
</reference>
<evidence type="ECO:0000313" key="3">
    <source>
        <dbReference type="EMBL" id="KAL0301974.1"/>
    </source>
</evidence>